<organism evidence="2 3">
    <name type="scientific">Candidatus Blautia pullicola</name>
    <dbReference type="NCBI Taxonomy" id="2838498"/>
    <lineage>
        <taxon>Bacteria</taxon>
        <taxon>Bacillati</taxon>
        <taxon>Bacillota</taxon>
        <taxon>Clostridia</taxon>
        <taxon>Lachnospirales</taxon>
        <taxon>Lachnospiraceae</taxon>
        <taxon>Blautia</taxon>
    </lineage>
</organism>
<dbReference type="CDD" id="cd04301">
    <property type="entry name" value="NAT_SF"/>
    <property type="match status" value="1"/>
</dbReference>
<keyword evidence="2" id="KW-0012">Acyltransferase</keyword>
<reference evidence="2" key="2">
    <citation type="submission" date="2021-04" db="EMBL/GenBank/DDBJ databases">
        <authorList>
            <person name="Gilroy R."/>
        </authorList>
    </citation>
    <scope>NUCLEOTIDE SEQUENCE</scope>
    <source>
        <strain evidence="2">1068</strain>
    </source>
</reference>
<comment type="caution">
    <text evidence="2">The sequence shown here is derived from an EMBL/GenBank/DDBJ whole genome shotgun (WGS) entry which is preliminary data.</text>
</comment>
<dbReference type="SUPFAM" id="SSF55729">
    <property type="entry name" value="Acyl-CoA N-acyltransferases (Nat)"/>
    <property type="match status" value="1"/>
</dbReference>
<dbReference type="GO" id="GO:0016747">
    <property type="term" value="F:acyltransferase activity, transferring groups other than amino-acyl groups"/>
    <property type="evidence" value="ECO:0007669"/>
    <property type="project" value="InterPro"/>
</dbReference>
<dbReference type="InterPro" id="IPR016181">
    <property type="entry name" value="Acyl_CoA_acyltransferase"/>
</dbReference>
<keyword evidence="2" id="KW-0808">Transferase</keyword>
<dbReference type="EC" id="2.3.1.-" evidence="2"/>
<accession>A0A9D2JS30</accession>
<protein>
    <submittedName>
        <fullName evidence="2">GNAT family N-acetyltransferase</fullName>
        <ecNumber evidence="2">2.3.1.-</ecNumber>
    </submittedName>
</protein>
<dbReference type="Gene3D" id="3.40.630.30">
    <property type="match status" value="1"/>
</dbReference>
<dbReference type="Pfam" id="PF13673">
    <property type="entry name" value="Acetyltransf_10"/>
    <property type="match status" value="1"/>
</dbReference>
<dbReference type="PANTHER" id="PTHR43451">
    <property type="entry name" value="ACETYLTRANSFERASE (GNAT) FAMILY PROTEIN"/>
    <property type="match status" value="1"/>
</dbReference>
<evidence type="ECO:0000313" key="2">
    <source>
        <dbReference type="EMBL" id="HIZ65256.1"/>
    </source>
</evidence>
<dbReference type="Proteomes" id="UP000824056">
    <property type="component" value="Unassembled WGS sequence"/>
</dbReference>
<sequence length="155" mass="17960">MLIRKYKPEDCRTLSRLFYHTVHTVNAKDYSQEQLKAWATGEVDLEKWNQSFLGHHTFVAVETTADQERILGFGDIDDSGYLDRLYVHKDYQGKGIGKALCRKLESAVKSKNLSTHASVTARPFFEKLGYRVIKKQQVERQGILLCNYVMEKSRK</sequence>
<dbReference type="PROSITE" id="PS51186">
    <property type="entry name" value="GNAT"/>
    <property type="match status" value="1"/>
</dbReference>
<dbReference type="InterPro" id="IPR000182">
    <property type="entry name" value="GNAT_dom"/>
</dbReference>
<evidence type="ECO:0000259" key="1">
    <source>
        <dbReference type="PROSITE" id="PS51186"/>
    </source>
</evidence>
<name>A0A9D2JS30_9FIRM</name>
<reference evidence="2" key="1">
    <citation type="journal article" date="2021" name="PeerJ">
        <title>Extensive microbial diversity within the chicken gut microbiome revealed by metagenomics and culture.</title>
        <authorList>
            <person name="Gilroy R."/>
            <person name="Ravi A."/>
            <person name="Getino M."/>
            <person name="Pursley I."/>
            <person name="Horton D.L."/>
            <person name="Alikhan N.F."/>
            <person name="Baker D."/>
            <person name="Gharbi K."/>
            <person name="Hall N."/>
            <person name="Watson M."/>
            <person name="Adriaenssens E.M."/>
            <person name="Foster-Nyarko E."/>
            <person name="Jarju S."/>
            <person name="Secka A."/>
            <person name="Antonio M."/>
            <person name="Oren A."/>
            <person name="Chaudhuri R.R."/>
            <person name="La Ragione R."/>
            <person name="Hildebrand F."/>
            <person name="Pallen M.J."/>
        </authorList>
    </citation>
    <scope>NUCLEOTIDE SEQUENCE</scope>
    <source>
        <strain evidence="2">1068</strain>
    </source>
</reference>
<dbReference type="EMBL" id="DXBG01000122">
    <property type="protein sequence ID" value="HIZ65256.1"/>
    <property type="molecule type" value="Genomic_DNA"/>
</dbReference>
<gene>
    <name evidence="2" type="ORF">H9809_05045</name>
</gene>
<feature type="domain" description="N-acetyltransferase" evidence="1">
    <location>
        <begin position="1"/>
        <end position="155"/>
    </location>
</feature>
<dbReference type="AlphaFoldDB" id="A0A9D2JS30"/>
<dbReference type="InterPro" id="IPR052564">
    <property type="entry name" value="N-acetyltrans/Recomb-assoc"/>
</dbReference>
<dbReference type="PANTHER" id="PTHR43451:SF1">
    <property type="entry name" value="ACETYLTRANSFERASE"/>
    <property type="match status" value="1"/>
</dbReference>
<proteinExistence type="predicted"/>
<evidence type="ECO:0000313" key="3">
    <source>
        <dbReference type="Proteomes" id="UP000824056"/>
    </source>
</evidence>